<organism evidence="9 10">
    <name type="scientific">Acidisoma cellulosilyticum</name>
    <dbReference type="NCBI Taxonomy" id="2802395"/>
    <lineage>
        <taxon>Bacteria</taxon>
        <taxon>Pseudomonadati</taxon>
        <taxon>Pseudomonadota</taxon>
        <taxon>Alphaproteobacteria</taxon>
        <taxon>Acetobacterales</taxon>
        <taxon>Acidocellaceae</taxon>
        <taxon>Acidisoma</taxon>
    </lineage>
</organism>
<evidence type="ECO:0000256" key="1">
    <source>
        <dbReference type="ARBA" id="ARBA00004651"/>
    </source>
</evidence>
<dbReference type="PROSITE" id="PS50928">
    <property type="entry name" value="ABC_TM1"/>
    <property type="match status" value="1"/>
</dbReference>
<feature type="domain" description="ABC transmembrane type-1" evidence="8">
    <location>
        <begin position="73"/>
        <end position="281"/>
    </location>
</feature>
<keyword evidence="4 7" id="KW-0812">Transmembrane</keyword>
<evidence type="ECO:0000256" key="5">
    <source>
        <dbReference type="ARBA" id="ARBA00022989"/>
    </source>
</evidence>
<evidence type="ECO:0000259" key="8">
    <source>
        <dbReference type="PROSITE" id="PS50928"/>
    </source>
</evidence>
<feature type="transmembrane region" description="Helical" evidence="7">
    <location>
        <begin position="258"/>
        <end position="280"/>
    </location>
</feature>
<dbReference type="PANTHER" id="PTHR43005:SF1">
    <property type="entry name" value="SPERMIDINE_PUTRESCINE TRANSPORT SYSTEM PERMEASE PROTEIN"/>
    <property type="match status" value="1"/>
</dbReference>
<keyword evidence="2 7" id="KW-0813">Transport</keyword>
<comment type="similarity">
    <text evidence="7">Belongs to the binding-protein-dependent transport system permease family.</text>
</comment>
<comment type="caution">
    <text evidence="9">The sequence shown here is derived from an EMBL/GenBank/DDBJ whole genome shotgun (WGS) entry which is preliminary data.</text>
</comment>
<evidence type="ECO:0000256" key="3">
    <source>
        <dbReference type="ARBA" id="ARBA00022475"/>
    </source>
</evidence>
<dbReference type="PANTHER" id="PTHR43005">
    <property type="entry name" value="BLR7065 PROTEIN"/>
    <property type="match status" value="1"/>
</dbReference>
<name>A0A963Z6L6_9PROT</name>
<dbReference type="InterPro" id="IPR000515">
    <property type="entry name" value="MetI-like"/>
</dbReference>
<dbReference type="GO" id="GO:0005886">
    <property type="term" value="C:plasma membrane"/>
    <property type="evidence" value="ECO:0007669"/>
    <property type="project" value="UniProtKB-SubCell"/>
</dbReference>
<dbReference type="GO" id="GO:0055085">
    <property type="term" value="P:transmembrane transport"/>
    <property type="evidence" value="ECO:0007669"/>
    <property type="project" value="InterPro"/>
</dbReference>
<dbReference type="RefSeq" id="WP_227310245.1">
    <property type="nucleotide sequence ID" value="NZ_JAESVA010000014.1"/>
</dbReference>
<comment type="subcellular location">
    <subcellularLocation>
        <location evidence="1 7">Cell membrane</location>
        <topology evidence="1 7">Multi-pass membrane protein</topology>
    </subcellularLocation>
</comment>
<gene>
    <name evidence="9" type="ORF">ACELLULO517_25290</name>
</gene>
<evidence type="ECO:0000313" key="9">
    <source>
        <dbReference type="EMBL" id="MCB8883588.1"/>
    </source>
</evidence>
<dbReference type="Gene3D" id="1.10.3720.10">
    <property type="entry name" value="MetI-like"/>
    <property type="match status" value="1"/>
</dbReference>
<reference evidence="9 10" key="1">
    <citation type="journal article" date="2021" name="Microorganisms">
        <title>Acidisoma silvae sp. nov. and Acidisomacellulosilytica sp. nov., Two Acidophilic Bacteria Isolated from Decaying Wood, Hydrolyzing Cellulose and Producing Poly-3-hydroxybutyrate.</title>
        <authorList>
            <person name="Mieszkin S."/>
            <person name="Pouder E."/>
            <person name="Uroz S."/>
            <person name="Simon-Colin C."/>
            <person name="Alain K."/>
        </authorList>
    </citation>
    <scope>NUCLEOTIDE SEQUENCE [LARGE SCALE GENOMIC DNA]</scope>
    <source>
        <strain evidence="9 10">HW T5.17</strain>
    </source>
</reference>
<feature type="transmembrane region" description="Helical" evidence="7">
    <location>
        <begin position="152"/>
        <end position="173"/>
    </location>
</feature>
<keyword evidence="6 7" id="KW-0472">Membrane</keyword>
<feature type="transmembrane region" description="Helical" evidence="7">
    <location>
        <begin position="109"/>
        <end position="132"/>
    </location>
</feature>
<dbReference type="InterPro" id="IPR035906">
    <property type="entry name" value="MetI-like_sf"/>
</dbReference>
<dbReference type="Pfam" id="PF00528">
    <property type="entry name" value="BPD_transp_1"/>
    <property type="match status" value="1"/>
</dbReference>
<protein>
    <submittedName>
        <fullName evidence="9">Sugar ABC transporter permease</fullName>
    </submittedName>
</protein>
<sequence length="286" mass="30829">MVPRKGVDGVGLLLLAPAGLLLLLLFLAPVAFAFYLGLTNISLAGIHAQHYWFTGAANLRRLSQDNSFWHSLWLTAVFLFGSAVVGVTVVGLALAMLMQHAHVFWQRLAGALAILAWMLPPVTAALIWYAFSTTGGTLSLLFGGQADPLDDHPMLIVILANIWATAGFSMMVLGGGLRGISREVLEAARMENASRIQTFLFVTLPLMRRSLVTNLLLVTLIILANYALTYIMTAGGPNDATAILPIYAYQQGFTFSNLGYGALIGDVLVLIATGFAYLYVRAVRQG</sequence>
<proteinExistence type="inferred from homology"/>
<evidence type="ECO:0000256" key="7">
    <source>
        <dbReference type="RuleBase" id="RU363032"/>
    </source>
</evidence>
<evidence type="ECO:0000256" key="4">
    <source>
        <dbReference type="ARBA" id="ARBA00022692"/>
    </source>
</evidence>
<dbReference type="CDD" id="cd06261">
    <property type="entry name" value="TM_PBP2"/>
    <property type="match status" value="1"/>
</dbReference>
<feature type="transmembrane region" description="Helical" evidence="7">
    <location>
        <begin position="72"/>
        <end position="97"/>
    </location>
</feature>
<dbReference type="AlphaFoldDB" id="A0A963Z6L6"/>
<dbReference type="EMBL" id="JAESVA010000014">
    <property type="protein sequence ID" value="MCB8883588.1"/>
    <property type="molecule type" value="Genomic_DNA"/>
</dbReference>
<feature type="transmembrane region" description="Helical" evidence="7">
    <location>
        <begin position="211"/>
        <end position="232"/>
    </location>
</feature>
<keyword evidence="3" id="KW-1003">Cell membrane</keyword>
<accession>A0A963Z6L6</accession>
<dbReference type="Proteomes" id="UP000721844">
    <property type="component" value="Unassembled WGS sequence"/>
</dbReference>
<evidence type="ECO:0000313" key="10">
    <source>
        <dbReference type="Proteomes" id="UP000721844"/>
    </source>
</evidence>
<evidence type="ECO:0000256" key="2">
    <source>
        <dbReference type="ARBA" id="ARBA00022448"/>
    </source>
</evidence>
<keyword evidence="5 7" id="KW-1133">Transmembrane helix</keyword>
<keyword evidence="10" id="KW-1185">Reference proteome</keyword>
<evidence type="ECO:0000256" key="6">
    <source>
        <dbReference type="ARBA" id="ARBA00023136"/>
    </source>
</evidence>
<dbReference type="SUPFAM" id="SSF161098">
    <property type="entry name" value="MetI-like"/>
    <property type="match status" value="1"/>
</dbReference>